<evidence type="ECO:0000313" key="1">
    <source>
        <dbReference type="EMBL" id="KAG0441456.1"/>
    </source>
</evidence>
<name>A0AC60QSB7_IXOPE</name>
<accession>A0AC60QSB7</accession>
<comment type="caution">
    <text evidence="1">The sequence shown here is derived from an EMBL/GenBank/DDBJ whole genome shotgun (WGS) entry which is preliminary data.</text>
</comment>
<evidence type="ECO:0000313" key="2">
    <source>
        <dbReference type="Proteomes" id="UP000805193"/>
    </source>
</evidence>
<gene>
    <name evidence="1" type="ORF">HPB47_015941</name>
</gene>
<keyword evidence="2" id="KW-1185">Reference proteome</keyword>
<sequence>MECGSLGARSLFYSGFTMLLMYYLDESGNRVYTLKHVSPTGKPTLSAHPSRFSPDDRFSRYRILVKRRFNLLPTQQPKEAC</sequence>
<dbReference type="Proteomes" id="UP000805193">
    <property type="component" value="Unassembled WGS sequence"/>
</dbReference>
<reference evidence="1 2" key="1">
    <citation type="journal article" date="2020" name="Cell">
        <title>Large-Scale Comparative Analyses of Tick Genomes Elucidate Their Genetic Diversity and Vector Capacities.</title>
        <authorList>
            <consortium name="Tick Genome and Microbiome Consortium (TIGMIC)"/>
            <person name="Jia N."/>
            <person name="Wang J."/>
            <person name="Shi W."/>
            <person name="Du L."/>
            <person name="Sun Y."/>
            <person name="Zhan W."/>
            <person name="Jiang J.F."/>
            <person name="Wang Q."/>
            <person name="Zhang B."/>
            <person name="Ji P."/>
            <person name="Bell-Sakyi L."/>
            <person name="Cui X.M."/>
            <person name="Yuan T.T."/>
            <person name="Jiang B.G."/>
            <person name="Yang W.F."/>
            <person name="Lam T.T."/>
            <person name="Chang Q.C."/>
            <person name="Ding S.J."/>
            <person name="Wang X.J."/>
            <person name="Zhu J.G."/>
            <person name="Ruan X.D."/>
            <person name="Zhao L."/>
            <person name="Wei J.T."/>
            <person name="Ye R.Z."/>
            <person name="Que T.C."/>
            <person name="Du C.H."/>
            <person name="Zhou Y.H."/>
            <person name="Cheng J.X."/>
            <person name="Dai P.F."/>
            <person name="Guo W.B."/>
            <person name="Han X.H."/>
            <person name="Huang E.J."/>
            <person name="Li L.F."/>
            <person name="Wei W."/>
            <person name="Gao Y.C."/>
            <person name="Liu J.Z."/>
            <person name="Shao H.Z."/>
            <person name="Wang X."/>
            <person name="Wang C.C."/>
            <person name="Yang T.C."/>
            <person name="Huo Q.B."/>
            <person name="Li W."/>
            <person name="Chen H.Y."/>
            <person name="Chen S.E."/>
            <person name="Zhou L.G."/>
            <person name="Ni X.B."/>
            <person name="Tian J.H."/>
            <person name="Sheng Y."/>
            <person name="Liu T."/>
            <person name="Pan Y.S."/>
            <person name="Xia L.Y."/>
            <person name="Li J."/>
            <person name="Zhao F."/>
            <person name="Cao W.C."/>
        </authorList>
    </citation>
    <scope>NUCLEOTIDE SEQUENCE [LARGE SCALE GENOMIC DNA]</scope>
    <source>
        <strain evidence="1">Iper-2018</strain>
    </source>
</reference>
<proteinExistence type="predicted"/>
<organism evidence="1 2">
    <name type="scientific">Ixodes persulcatus</name>
    <name type="common">Taiga tick</name>
    <dbReference type="NCBI Taxonomy" id="34615"/>
    <lineage>
        <taxon>Eukaryota</taxon>
        <taxon>Metazoa</taxon>
        <taxon>Ecdysozoa</taxon>
        <taxon>Arthropoda</taxon>
        <taxon>Chelicerata</taxon>
        <taxon>Arachnida</taxon>
        <taxon>Acari</taxon>
        <taxon>Parasitiformes</taxon>
        <taxon>Ixodida</taxon>
        <taxon>Ixodoidea</taxon>
        <taxon>Ixodidae</taxon>
        <taxon>Ixodinae</taxon>
        <taxon>Ixodes</taxon>
    </lineage>
</organism>
<dbReference type="EMBL" id="JABSTQ010004655">
    <property type="protein sequence ID" value="KAG0441456.1"/>
    <property type="molecule type" value="Genomic_DNA"/>
</dbReference>
<protein>
    <submittedName>
        <fullName evidence="1">Uncharacterized protein</fullName>
    </submittedName>
</protein>